<protein>
    <submittedName>
        <fullName evidence="1">Uncharacterized protein</fullName>
    </submittedName>
</protein>
<evidence type="ECO:0000313" key="2">
    <source>
        <dbReference type="Proteomes" id="UP000321612"/>
    </source>
</evidence>
<reference evidence="2" key="1">
    <citation type="submission" date="2019-05" db="EMBL/GenBank/DDBJ databases">
        <title>Prevotella brunnea sp. nov., isolated from a wound of a patient.</title>
        <authorList>
            <person name="Buhl M."/>
        </authorList>
    </citation>
    <scope>NUCLEOTIDE SEQUENCE [LARGE SCALE GENOMIC DNA]</scope>
    <source>
        <strain evidence="2">A2672</strain>
    </source>
</reference>
<dbReference type="Proteomes" id="UP000321612">
    <property type="component" value="Unassembled WGS sequence"/>
</dbReference>
<keyword evidence="2" id="KW-1185">Reference proteome</keyword>
<comment type="caution">
    <text evidence="1">The sequence shown here is derived from an EMBL/GenBank/DDBJ whole genome shotgun (WGS) entry which is preliminary data.</text>
</comment>
<evidence type="ECO:0000313" key="1">
    <source>
        <dbReference type="EMBL" id="TXJ63073.1"/>
    </source>
</evidence>
<organism evidence="1 2">
    <name type="scientific">Prevotella brunnea</name>
    <dbReference type="NCBI Taxonomy" id="2508867"/>
    <lineage>
        <taxon>Bacteria</taxon>
        <taxon>Pseudomonadati</taxon>
        <taxon>Bacteroidota</taxon>
        <taxon>Bacteroidia</taxon>
        <taxon>Bacteroidales</taxon>
        <taxon>Prevotellaceae</taxon>
        <taxon>Prevotella</taxon>
    </lineage>
</organism>
<name>A0A5C8GLV5_9BACT</name>
<proteinExistence type="predicted"/>
<accession>A0A5C8GLV5</accession>
<feature type="non-terminal residue" evidence="1">
    <location>
        <position position="77"/>
    </location>
</feature>
<dbReference type="AlphaFoldDB" id="A0A5C8GLV5"/>
<sequence>MPLFSKIITKTFGAYDFLLYLCKRFRNKKAMASKSFFEKIYIDREVVQEEASAADIFFIGRWMGKETNRSIFFYLLP</sequence>
<dbReference type="EMBL" id="SDIK01000011">
    <property type="protein sequence ID" value="TXJ63073.1"/>
    <property type="molecule type" value="Genomic_DNA"/>
</dbReference>
<gene>
    <name evidence="1" type="ORF">ETF27_01505</name>
</gene>